<name>A0A564YRC8_HYMDI</name>
<accession>A0A564YRC8</accession>
<dbReference type="Pfam" id="PF16178">
    <property type="entry name" value="Anoct_dimer"/>
    <property type="match status" value="1"/>
</dbReference>
<sequence>KAKSLYFSDGIRRIDYVIAFKLPVSLIDAELRDYFLNLNQHGVDIEIEDSSGEAPVNFSEEIISHRFMKDNPVFAKLHVQWNKLLQIAELLHFQKPIVSLLYVLCQYMLVSHKISN</sequence>
<keyword evidence="3" id="KW-1185">Reference proteome</keyword>
<protein>
    <recommendedName>
        <fullName evidence="1">Anoctamin dimerisation domain-containing protein</fullName>
    </recommendedName>
</protein>
<evidence type="ECO:0000259" key="1">
    <source>
        <dbReference type="Pfam" id="PF16178"/>
    </source>
</evidence>
<dbReference type="AlphaFoldDB" id="A0A564YRC8"/>
<dbReference type="GO" id="GO:0046983">
    <property type="term" value="F:protein dimerization activity"/>
    <property type="evidence" value="ECO:0007669"/>
    <property type="project" value="InterPro"/>
</dbReference>
<feature type="non-terminal residue" evidence="2">
    <location>
        <position position="1"/>
    </location>
</feature>
<feature type="domain" description="Anoctamin dimerisation" evidence="1">
    <location>
        <begin position="6"/>
        <end position="98"/>
    </location>
</feature>
<gene>
    <name evidence="2" type="ORF">WMSIL1_LOCUS8860</name>
</gene>
<dbReference type="EMBL" id="CABIJS010000333">
    <property type="protein sequence ID" value="VUZ49847.1"/>
    <property type="molecule type" value="Genomic_DNA"/>
</dbReference>
<reference evidence="2 3" key="1">
    <citation type="submission" date="2019-07" db="EMBL/GenBank/DDBJ databases">
        <authorList>
            <person name="Jastrzebski P J."/>
            <person name="Paukszto L."/>
            <person name="Jastrzebski P J."/>
        </authorList>
    </citation>
    <scope>NUCLEOTIDE SEQUENCE [LARGE SCALE GENOMIC DNA]</scope>
    <source>
        <strain evidence="2 3">WMS-il1</strain>
    </source>
</reference>
<evidence type="ECO:0000313" key="3">
    <source>
        <dbReference type="Proteomes" id="UP000321570"/>
    </source>
</evidence>
<organism evidence="2 3">
    <name type="scientific">Hymenolepis diminuta</name>
    <name type="common">Rat tapeworm</name>
    <dbReference type="NCBI Taxonomy" id="6216"/>
    <lineage>
        <taxon>Eukaryota</taxon>
        <taxon>Metazoa</taxon>
        <taxon>Spiralia</taxon>
        <taxon>Lophotrochozoa</taxon>
        <taxon>Platyhelminthes</taxon>
        <taxon>Cestoda</taxon>
        <taxon>Eucestoda</taxon>
        <taxon>Cyclophyllidea</taxon>
        <taxon>Hymenolepididae</taxon>
        <taxon>Hymenolepis</taxon>
    </lineage>
</organism>
<dbReference type="Proteomes" id="UP000321570">
    <property type="component" value="Unassembled WGS sequence"/>
</dbReference>
<proteinExistence type="predicted"/>
<dbReference type="InterPro" id="IPR032394">
    <property type="entry name" value="Anoct_dimer"/>
</dbReference>
<evidence type="ECO:0000313" key="2">
    <source>
        <dbReference type="EMBL" id="VUZ49847.1"/>
    </source>
</evidence>